<dbReference type="Pfam" id="PF07589">
    <property type="entry name" value="PEP-CTERM"/>
    <property type="match status" value="1"/>
</dbReference>
<feature type="domain" description="Ice-binding protein C-terminal" evidence="1">
    <location>
        <begin position="202"/>
        <end position="226"/>
    </location>
</feature>
<name>A0A4R6QIR7_9BURK</name>
<gene>
    <name evidence="2" type="ORF">DES47_11289</name>
</gene>
<dbReference type="NCBIfam" id="TIGR02595">
    <property type="entry name" value="PEP_CTERM"/>
    <property type="match status" value="1"/>
</dbReference>
<dbReference type="Proteomes" id="UP000295361">
    <property type="component" value="Unassembled WGS sequence"/>
</dbReference>
<proteinExistence type="predicted"/>
<comment type="caution">
    <text evidence="2">The sequence shown here is derived from an EMBL/GenBank/DDBJ whole genome shotgun (WGS) entry which is preliminary data.</text>
</comment>
<protein>
    <submittedName>
        <fullName evidence="2">Putative secreted protein with PEP-CTERM sorting signal</fullName>
    </submittedName>
</protein>
<dbReference type="AlphaFoldDB" id="A0A4R6QIR7"/>
<reference evidence="2 3" key="1">
    <citation type="submission" date="2019-03" db="EMBL/GenBank/DDBJ databases">
        <title>Genomic Encyclopedia of Type Strains, Phase IV (KMG-IV): sequencing the most valuable type-strain genomes for metagenomic binning, comparative biology and taxonomic classification.</title>
        <authorList>
            <person name="Goeker M."/>
        </authorList>
    </citation>
    <scope>NUCLEOTIDE SEQUENCE [LARGE SCALE GENOMIC DNA]</scope>
    <source>
        <strain evidence="2 3">DSM 16998</strain>
    </source>
</reference>
<keyword evidence="3" id="KW-1185">Reference proteome</keyword>
<dbReference type="EMBL" id="SNXS01000012">
    <property type="protein sequence ID" value="TDP61540.1"/>
    <property type="molecule type" value="Genomic_DNA"/>
</dbReference>
<sequence>MLALIPPIFYSPGTKARNRFSILLGIRMNRPLTLASLISAAALSLAAPAQALTINAGGPLCSASATTTSQAGYVACLGSFDGNIDNQLNGAGGVFAAIAAAPSAGFGFSTNQYFNSGNYAVSGNPFATDAGALDNGVIKFDNAQTGKFVLGIKQGNDFSLYLFDGSAVVGGISQLSIDSNGVKAGGGMVISHAGFFGTPTAAVPEPETYALMLAGLAAVGFVSRRRKSA</sequence>
<accession>A0A4R6QIR7</accession>
<dbReference type="InterPro" id="IPR013424">
    <property type="entry name" value="Ice-binding_C"/>
</dbReference>
<dbReference type="InParanoid" id="A0A4R6QIR7"/>
<evidence type="ECO:0000259" key="1">
    <source>
        <dbReference type="Pfam" id="PF07589"/>
    </source>
</evidence>
<evidence type="ECO:0000313" key="3">
    <source>
        <dbReference type="Proteomes" id="UP000295361"/>
    </source>
</evidence>
<organism evidence="2 3">
    <name type="scientific">Roseateles toxinivorans</name>
    <dbReference type="NCBI Taxonomy" id="270368"/>
    <lineage>
        <taxon>Bacteria</taxon>
        <taxon>Pseudomonadati</taxon>
        <taxon>Pseudomonadota</taxon>
        <taxon>Betaproteobacteria</taxon>
        <taxon>Burkholderiales</taxon>
        <taxon>Sphaerotilaceae</taxon>
        <taxon>Roseateles</taxon>
    </lineage>
</organism>
<evidence type="ECO:0000313" key="2">
    <source>
        <dbReference type="EMBL" id="TDP61540.1"/>
    </source>
</evidence>